<feature type="compositionally biased region" description="Basic and acidic residues" evidence="1">
    <location>
        <begin position="370"/>
        <end position="393"/>
    </location>
</feature>
<evidence type="ECO:0000256" key="1">
    <source>
        <dbReference type="SAM" id="MobiDB-lite"/>
    </source>
</evidence>
<feature type="compositionally biased region" description="Low complexity" evidence="1">
    <location>
        <begin position="301"/>
        <end position="315"/>
    </location>
</feature>
<evidence type="ECO:0000313" key="3">
    <source>
        <dbReference type="Proteomes" id="UP001219525"/>
    </source>
</evidence>
<feature type="region of interest" description="Disordered" evidence="1">
    <location>
        <begin position="114"/>
        <end position="148"/>
    </location>
</feature>
<feature type="compositionally biased region" description="Polar residues" evidence="1">
    <location>
        <begin position="136"/>
        <end position="148"/>
    </location>
</feature>
<dbReference type="AlphaFoldDB" id="A0AAD6VQ54"/>
<protein>
    <submittedName>
        <fullName evidence="2">Uncharacterized protein</fullName>
    </submittedName>
</protein>
<name>A0AAD6VQ54_9AGAR</name>
<gene>
    <name evidence="2" type="ORF">GGX14DRAFT_592618</name>
</gene>
<feature type="region of interest" description="Disordered" evidence="1">
    <location>
        <begin position="278"/>
        <end position="354"/>
    </location>
</feature>
<proteinExistence type="predicted"/>
<dbReference type="EMBL" id="JARJCW010000011">
    <property type="protein sequence ID" value="KAJ7219529.1"/>
    <property type="molecule type" value="Genomic_DNA"/>
</dbReference>
<reference evidence="2" key="1">
    <citation type="submission" date="2023-03" db="EMBL/GenBank/DDBJ databases">
        <title>Massive genome expansion in bonnet fungi (Mycena s.s.) driven by repeated elements and novel gene families across ecological guilds.</title>
        <authorList>
            <consortium name="Lawrence Berkeley National Laboratory"/>
            <person name="Harder C.B."/>
            <person name="Miyauchi S."/>
            <person name="Viragh M."/>
            <person name="Kuo A."/>
            <person name="Thoen E."/>
            <person name="Andreopoulos B."/>
            <person name="Lu D."/>
            <person name="Skrede I."/>
            <person name="Drula E."/>
            <person name="Henrissat B."/>
            <person name="Morin E."/>
            <person name="Kohler A."/>
            <person name="Barry K."/>
            <person name="LaButti K."/>
            <person name="Morin E."/>
            <person name="Salamov A."/>
            <person name="Lipzen A."/>
            <person name="Mereny Z."/>
            <person name="Hegedus B."/>
            <person name="Baldrian P."/>
            <person name="Stursova M."/>
            <person name="Weitz H."/>
            <person name="Taylor A."/>
            <person name="Grigoriev I.V."/>
            <person name="Nagy L.G."/>
            <person name="Martin F."/>
            <person name="Kauserud H."/>
        </authorList>
    </citation>
    <scope>NUCLEOTIDE SEQUENCE</scope>
    <source>
        <strain evidence="2">9144</strain>
    </source>
</reference>
<keyword evidence="3" id="KW-1185">Reference proteome</keyword>
<feature type="compositionally biased region" description="Low complexity" evidence="1">
    <location>
        <begin position="73"/>
        <end position="88"/>
    </location>
</feature>
<feature type="region of interest" description="Disordered" evidence="1">
    <location>
        <begin position="369"/>
        <end position="414"/>
    </location>
</feature>
<evidence type="ECO:0000313" key="2">
    <source>
        <dbReference type="EMBL" id="KAJ7219529.1"/>
    </source>
</evidence>
<sequence>MFEDYCLTCGKELIDGRPYCNDVCQNGDLTSPSLSEASSAFSSPHLQYAHGQDVPPLVPSALGTALTPYTTTPYSASSSSASSTAWSATDDDDSEADSRDFDAAHSFSHALSFSRRPSGINNGSRKSASAFRHSRTASGSSPSLVCSLPQSAPEDVATFVFDHRFGGLDDFDLDAAASDLATEDPARPHTATITASAAKAARRKRNNRASLPTHFQMLQVSPAAAAAAAAGTPPMHPFPKAKASPTIASSVASTFAARPSPPTPRLSLVAGLAAVHAEKHGLHHTPRGRYHRESRRTHGMSPSSPSASRSRSPSPGRRRDSEEKVADWSSALPQARGRAMRRNSIPPAKMQMPAGSPFLMRVSASPKLISAERSRGRSGSRDLSGRGRARVEELDGPGHSPAHPGLGKGRSGLVGRARKGAVEEWYGIRGQ</sequence>
<organism evidence="2 3">
    <name type="scientific">Mycena pura</name>
    <dbReference type="NCBI Taxonomy" id="153505"/>
    <lineage>
        <taxon>Eukaryota</taxon>
        <taxon>Fungi</taxon>
        <taxon>Dikarya</taxon>
        <taxon>Basidiomycota</taxon>
        <taxon>Agaricomycotina</taxon>
        <taxon>Agaricomycetes</taxon>
        <taxon>Agaricomycetidae</taxon>
        <taxon>Agaricales</taxon>
        <taxon>Marasmiineae</taxon>
        <taxon>Mycenaceae</taxon>
        <taxon>Mycena</taxon>
    </lineage>
</organism>
<comment type="caution">
    <text evidence="2">The sequence shown here is derived from an EMBL/GenBank/DDBJ whole genome shotgun (WGS) entry which is preliminary data.</text>
</comment>
<feature type="compositionally biased region" description="Basic and acidic residues" evidence="1">
    <location>
        <begin position="317"/>
        <end position="326"/>
    </location>
</feature>
<dbReference type="Proteomes" id="UP001219525">
    <property type="component" value="Unassembled WGS sequence"/>
</dbReference>
<feature type="region of interest" description="Disordered" evidence="1">
    <location>
        <begin position="73"/>
        <end position="99"/>
    </location>
</feature>
<feature type="compositionally biased region" description="Basic residues" evidence="1">
    <location>
        <begin position="281"/>
        <end position="298"/>
    </location>
</feature>
<accession>A0AAD6VQ54</accession>